<evidence type="ECO:0000256" key="1">
    <source>
        <dbReference type="ARBA" id="ARBA00023125"/>
    </source>
</evidence>
<gene>
    <name evidence="5" type="ORF">EC973_007372</name>
</gene>
<dbReference type="GO" id="GO:0051321">
    <property type="term" value="P:meiotic cell cycle"/>
    <property type="evidence" value="ECO:0007669"/>
    <property type="project" value="TreeGrafter"/>
</dbReference>
<dbReference type="Proteomes" id="UP000605846">
    <property type="component" value="Unassembled WGS sequence"/>
</dbReference>
<evidence type="ECO:0000259" key="4">
    <source>
        <dbReference type="PROSITE" id="PS51517"/>
    </source>
</evidence>
<proteinExistence type="predicted"/>
<dbReference type="PANTHER" id="PTHR35144">
    <property type="entry name" value="MEIOSIS-SPECIFIC TRANSCRIPTION FACTOR NDT80"/>
    <property type="match status" value="1"/>
</dbReference>
<feature type="domain" description="NDT80" evidence="4">
    <location>
        <begin position="23"/>
        <end position="269"/>
    </location>
</feature>
<dbReference type="InterPro" id="IPR008967">
    <property type="entry name" value="p53-like_TF_DNA-bd_sf"/>
</dbReference>
<dbReference type="InterPro" id="IPR024061">
    <property type="entry name" value="NDT80_DNA-bd_dom"/>
</dbReference>
<feature type="region of interest" description="Disordered" evidence="3">
    <location>
        <begin position="172"/>
        <end position="191"/>
    </location>
</feature>
<feature type="compositionally biased region" description="Low complexity" evidence="3">
    <location>
        <begin position="1"/>
        <end position="17"/>
    </location>
</feature>
<dbReference type="EMBL" id="JABAYA010000053">
    <property type="protein sequence ID" value="KAF7727611.1"/>
    <property type="molecule type" value="Genomic_DNA"/>
</dbReference>
<dbReference type="OrthoDB" id="2288358at2759"/>
<dbReference type="SUPFAM" id="SSF49417">
    <property type="entry name" value="p53-like transcription factors"/>
    <property type="match status" value="1"/>
</dbReference>
<protein>
    <recommendedName>
        <fullName evidence="4">NDT80 domain-containing protein</fullName>
    </recommendedName>
</protein>
<accession>A0A8H7BXX9</accession>
<evidence type="ECO:0000256" key="3">
    <source>
        <dbReference type="SAM" id="MobiDB-lite"/>
    </source>
</evidence>
<feature type="region of interest" description="Disordered" evidence="3">
    <location>
        <begin position="336"/>
        <end position="408"/>
    </location>
</feature>
<feature type="region of interest" description="Disordered" evidence="3">
    <location>
        <begin position="497"/>
        <end position="584"/>
    </location>
</feature>
<dbReference type="GO" id="GO:0000228">
    <property type="term" value="C:nuclear chromosome"/>
    <property type="evidence" value="ECO:0007669"/>
    <property type="project" value="TreeGrafter"/>
</dbReference>
<sequence length="584" mass="64361">MSQPTTPRPTGSPTTQQAELSATQHSPSQHMEERKLNVGKPDTPVYSMDPALRRGRKSSILTNDPTPSFSATKYAGNIYALDRTTMLDIRLHAKVDRGFFMADNDWTCYRRNYFQVSSSFTLQNMGGAYDGQDVPCLVQDEGSLHEVETFMLGISSNLKGCNKSIALIQHTPKRDKGPQNVPEPKPIRPGGNLSFSSVGAHQSIVTFERIQFKSATANNGKRRAAQQYYVLVVELFAKIKSGKLISVATRQSAPLVVRGRSPGHYAETDSSTRATTPNSAAPSSFPSPQMNAVPPSPYSSRASFVGTPSGMFAPPSEYSPYEYPAMNYPPFGNMPPTPHSHTHHPAAPAMPVVPPTPSYEHSVPVLSSHANGAGVHDRSTSDSSSEYPNHHYAGEPNGKYATSSMQSAPHDHWARIRMMSNASSASSESAHGSPYPYYSQPQSMSYHHHHTHSNSGPNSPQVAAHPPVYSQFDTRTAHNLPPPSTDYPPYHAQPYQEWQWRQQQQQQQQHQQTQQHPRQQPIQSHMSANQKPTYGSEIPAQPLPFKSANAKPKAVEEEEANTQPSESPEDSVPSDDSEDEDYRP</sequence>
<evidence type="ECO:0000313" key="6">
    <source>
        <dbReference type="Proteomes" id="UP000605846"/>
    </source>
</evidence>
<feature type="compositionally biased region" description="Polar residues" evidence="3">
    <location>
        <begin position="18"/>
        <end position="29"/>
    </location>
</feature>
<dbReference type="AlphaFoldDB" id="A0A8H7BXX9"/>
<dbReference type="GO" id="GO:0003677">
    <property type="term" value="F:DNA binding"/>
    <property type="evidence" value="ECO:0007669"/>
    <property type="project" value="UniProtKB-KW"/>
</dbReference>
<feature type="region of interest" description="Disordered" evidence="3">
    <location>
        <begin position="259"/>
        <end position="300"/>
    </location>
</feature>
<organism evidence="5 6">
    <name type="scientific">Apophysomyces ossiformis</name>
    <dbReference type="NCBI Taxonomy" id="679940"/>
    <lineage>
        <taxon>Eukaryota</taxon>
        <taxon>Fungi</taxon>
        <taxon>Fungi incertae sedis</taxon>
        <taxon>Mucoromycota</taxon>
        <taxon>Mucoromycotina</taxon>
        <taxon>Mucoromycetes</taxon>
        <taxon>Mucorales</taxon>
        <taxon>Mucorineae</taxon>
        <taxon>Mucoraceae</taxon>
        <taxon>Apophysomyces</taxon>
    </lineage>
</organism>
<feature type="DNA-binding region" description="NDT80" evidence="2">
    <location>
        <begin position="23"/>
        <end position="269"/>
    </location>
</feature>
<comment type="caution">
    <text evidence="5">The sequence shown here is derived from an EMBL/GenBank/DDBJ whole genome shotgun (WGS) entry which is preliminary data.</text>
</comment>
<feature type="region of interest" description="Disordered" evidence="3">
    <location>
        <begin position="1"/>
        <end position="45"/>
    </location>
</feature>
<dbReference type="PANTHER" id="PTHR35144:SF2">
    <property type="entry name" value="MEIOSIS-SPECIFIC TRANSCRIPTION FACTOR NDT80"/>
    <property type="match status" value="1"/>
</dbReference>
<name>A0A8H7BXX9_9FUNG</name>
<dbReference type="InterPro" id="IPR037141">
    <property type="entry name" value="NDT80_DNA-bd_dom_sf"/>
</dbReference>
<reference evidence="5" key="1">
    <citation type="submission" date="2020-01" db="EMBL/GenBank/DDBJ databases">
        <title>Genome Sequencing of Three Apophysomyces-Like Fungal Strains Confirms a Novel Fungal Genus in the Mucoromycota with divergent Burkholderia-like Endosymbiotic Bacteria.</title>
        <authorList>
            <person name="Stajich J.E."/>
            <person name="Macias A.M."/>
            <person name="Carter-House D."/>
            <person name="Lovett B."/>
            <person name="Kasson L.R."/>
            <person name="Berry K."/>
            <person name="Grigoriev I."/>
            <person name="Chang Y."/>
            <person name="Spatafora J."/>
            <person name="Kasson M.T."/>
        </authorList>
    </citation>
    <scope>NUCLEOTIDE SEQUENCE</scope>
    <source>
        <strain evidence="5">NRRL A-21654</strain>
    </source>
</reference>
<dbReference type="InterPro" id="IPR052605">
    <property type="entry name" value="Fungal_trans_regulator"/>
</dbReference>
<feature type="compositionally biased region" description="Low complexity" evidence="3">
    <location>
        <begin position="271"/>
        <end position="288"/>
    </location>
</feature>
<dbReference type="GO" id="GO:0045944">
    <property type="term" value="P:positive regulation of transcription by RNA polymerase II"/>
    <property type="evidence" value="ECO:0007669"/>
    <property type="project" value="TreeGrafter"/>
</dbReference>
<dbReference type="PROSITE" id="PS51517">
    <property type="entry name" value="NDT80"/>
    <property type="match status" value="1"/>
</dbReference>
<dbReference type="GO" id="GO:0003700">
    <property type="term" value="F:DNA-binding transcription factor activity"/>
    <property type="evidence" value="ECO:0007669"/>
    <property type="project" value="UniProtKB-UniRule"/>
</dbReference>
<evidence type="ECO:0000256" key="2">
    <source>
        <dbReference type="PROSITE-ProRule" id="PRU00850"/>
    </source>
</evidence>
<evidence type="ECO:0000313" key="5">
    <source>
        <dbReference type="EMBL" id="KAF7727611.1"/>
    </source>
</evidence>
<feature type="compositionally biased region" description="Polar residues" evidence="3">
    <location>
        <begin position="524"/>
        <end position="533"/>
    </location>
</feature>
<keyword evidence="1 2" id="KW-0238">DNA-binding</keyword>
<keyword evidence="6" id="KW-1185">Reference proteome</keyword>
<dbReference type="Pfam" id="PF05224">
    <property type="entry name" value="NDT80_PhoG"/>
    <property type="match status" value="1"/>
</dbReference>
<feature type="compositionally biased region" description="Acidic residues" evidence="3">
    <location>
        <begin position="567"/>
        <end position="584"/>
    </location>
</feature>
<dbReference type="Gene3D" id="2.60.40.1390">
    <property type="entry name" value="NDT80 DNA-binding domain"/>
    <property type="match status" value="1"/>
</dbReference>
<feature type="compositionally biased region" description="Low complexity" evidence="3">
    <location>
        <begin position="424"/>
        <end position="445"/>
    </location>
</feature>
<feature type="compositionally biased region" description="Low complexity" evidence="3">
    <location>
        <begin position="497"/>
        <end position="523"/>
    </location>
</feature>
<feature type="region of interest" description="Disordered" evidence="3">
    <location>
        <begin position="424"/>
        <end position="466"/>
    </location>
</feature>